<evidence type="ECO:0000313" key="3">
    <source>
        <dbReference type="Proteomes" id="UP000266934"/>
    </source>
</evidence>
<feature type="region of interest" description="Disordered" evidence="1">
    <location>
        <begin position="26"/>
        <end position="81"/>
    </location>
</feature>
<reference evidence="2 3" key="1">
    <citation type="submission" date="2018-08" db="EMBL/GenBank/DDBJ databases">
        <title>Complete genome sequencing of Blastochloris tepida GI.</title>
        <authorList>
            <person name="Tsukatani Y."/>
            <person name="Mori H."/>
        </authorList>
    </citation>
    <scope>NUCLEOTIDE SEQUENCE [LARGE SCALE GENOMIC DNA]</scope>
    <source>
        <strain evidence="2 3">GI</strain>
    </source>
</reference>
<keyword evidence="3" id="KW-1185">Reference proteome</keyword>
<dbReference type="OrthoDB" id="8005824at2"/>
<dbReference type="KEGG" id="blag:BLTE_08090"/>
<accession>A0A348FXU1</accession>
<dbReference type="AlphaFoldDB" id="A0A348FXU1"/>
<dbReference type="Proteomes" id="UP000266934">
    <property type="component" value="Chromosome"/>
</dbReference>
<protein>
    <submittedName>
        <fullName evidence="2">Uncharacterized protein</fullName>
    </submittedName>
</protein>
<evidence type="ECO:0000313" key="2">
    <source>
        <dbReference type="EMBL" id="BBF92124.1"/>
    </source>
</evidence>
<sequence length="221" mass="23992">MADAFRNFASPTSSKAGFLAMCQAAGVDPDSIPDAPGGRAQSPDRPIVRRFPPRRHPRSPDHEASRRRRRMLGSSSPMPSDLRALFTEGERAVLAIIAGDVKHRGISDRPNDQIAALAGVCRSTVQNALRAAGRLGLIKVTARPRPGQKNLPNLIEIVSPEWRAWIKCGPTAHRPIGFKTAKTVSPTKSTDVSSCSVAAAKTTQEAWRWEPGARSSPHLRR</sequence>
<proteinExistence type="predicted"/>
<name>A0A348FXU1_9HYPH</name>
<dbReference type="EMBL" id="AP018907">
    <property type="protein sequence ID" value="BBF92124.1"/>
    <property type="molecule type" value="Genomic_DNA"/>
</dbReference>
<gene>
    <name evidence="2" type="ORF">BLTE_08090</name>
</gene>
<evidence type="ECO:0000256" key="1">
    <source>
        <dbReference type="SAM" id="MobiDB-lite"/>
    </source>
</evidence>
<dbReference type="RefSeq" id="WP_126397844.1">
    <property type="nucleotide sequence ID" value="NZ_AP018907.1"/>
</dbReference>
<organism evidence="2 3">
    <name type="scientific">Blastochloris tepida</name>
    <dbReference type="NCBI Taxonomy" id="2233851"/>
    <lineage>
        <taxon>Bacteria</taxon>
        <taxon>Pseudomonadati</taxon>
        <taxon>Pseudomonadota</taxon>
        <taxon>Alphaproteobacteria</taxon>
        <taxon>Hyphomicrobiales</taxon>
        <taxon>Blastochloridaceae</taxon>
        <taxon>Blastochloris</taxon>
    </lineage>
</organism>